<accession>A0A381S6G2</accession>
<dbReference type="Gene3D" id="3.40.50.300">
    <property type="entry name" value="P-loop containing nucleotide triphosphate hydrolases"/>
    <property type="match status" value="1"/>
</dbReference>
<gene>
    <name evidence="1" type="ORF">METZ01_LOCUS50691</name>
</gene>
<dbReference type="Pfam" id="PF05673">
    <property type="entry name" value="DUF815"/>
    <property type="match status" value="1"/>
</dbReference>
<sequence>MGFITFFLLKKLLNKGNAFIWNSKEKNIKAIKKINTIDLKLIVGVEKQKKILLKNTENFAIGNFTNNALLWGTRGNGKSTLIKSVFLKLSQKYTSLKLIQLNKNNIFDIEKIYPILSELSNMRFIIFIDDLSFEKIDSDYKIIKSTLDGSIQNQPTNIVLYVTSNRRHLMPRDMIDNERSSAIHTDESVEEKISLSDRFGLWIGFHNLSQVDYLKIVKSYCNYYEIKCDKIVEDNALKWSLQRGNRTGRTAWQYIIQLAAEKNLKLNF</sequence>
<dbReference type="PANTHER" id="PTHR42935">
    <property type="entry name" value="SLR0930 PROTEIN"/>
    <property type="match status" value="1"/>
</dbReference>
<name>A0A381S6G2_9ZZZZ</name>
<dbReference type="PANTHER" id="PTHR42935:SF1">
    <property type="entry name" value="SLR0930 PROTEIN"/>
    <property type="match status" value="1"/>
</dbReference>
<dbReference type="InterPro" id="IPR008533">
    <property type="entry name" value="DUF815"/>
</dbReference>
<dbReference type="InterPro" id="IPR027417">
    <property type="entry name" value="P-loop_NTPase"/>
</dbReference>
<organism evidence="1">
    <name type="scientific">marine metagenome</name>
    <dbReference type="NCBI Taxonomy" id="408172"/>
    <lineage>
        <taxon>unclassified sequences</taxon>
        <taxon>metagenomes</taxon>
        <taxon>ecological metagenomes</taxon>
    </lineage>
</organism>
<dbReference type="SUPFAM" id="SSF52540">
    <property type="entry name" value="P-loop containing nucleoside triphosphate hydrolases"/>
    <property type="match status" value="1"/>
</dbReference>
<dbReference type="EMBL" id="UINC01002546">
    <property type="protein sequence ID" value="SUZ97837.1"/>
    <property type="molecule type" value="Genomic_DNA"/>
</dbReference>
<dbReference type="AlphaFoldDB" id="A0A381S6G2"/>
<protein>
    <submittedName>
        <fullName evidence="1">Uncharacterized protein</fullName>
    </submittedName>
</protein>
<proteinExistence type="predicted"/>
<reference evidence="1" key="1">
    <citation type="submission" date="2018-05" db="EMBL/GenBank/DDBJ databases">
        <authorList>
            <person name="Lanie J.A."/>
            <person name="Ng W.-L."/>
            <person name="Kazmierczak K.M."/>
            <person name="Andrzejewski T.M."/>
            <person name="Davidsen T.M."/>
            <person name="Wayne K.J."/>
            <person name="Tettelin H."/>
            <person name="Glass J.I."/>
            <person name="Rusch D."/>
            <person name="Podicherti R."/>
            <person name="Tsui H.-C.T."/>
            <person name="Winkler M.E."/>
        </authorList>
    </citation>
    <scope>NUCLEOTIDE SEQUENCE</scope>
</reference>
<evidence type="ECO:0000313" key="1">
    <source>
        <dbReference type="EMBL" id="SUZ97837.1"/>
    </source>
</evidence>